<reference evidence="1 2" key="1">
    <citation type="journal article" date="2013" name="PLoS ONE">
        <title>Complete Genome Analysis of a Haemophilus parasuis Serovar 12 Strain from China.</title>
        <authorList>
            <person name="Li Y."/>
            <person name="Kwok A.H."/>
            <person name="Jiang J."/>
            <person name="Zou Y."/>
            <person name="Zheng F."/>
            <person name="Chen P."/>
            <person name="Hou C."/>
            <person name="Leung F.C."/>
            <person name="Jiang P."/>
        </authorList>
    </citation>
    <scope>NUCLEOTIDE SEQUENCE [LARGE SCALE GENOMIC DNA]</scope>
    <source>
        <strain evidence="1 2">ZJ0906</strain>
    </source>
</reference>
<dbReference type="InterPro" id="IPR006522">
    <property type="entry name" value="Phage_virion_morphogenesis"/>
</dbReference>
<dbReference type="Proteomes" id="UP000014672">
    <property type="component" value="Chromosome"/>
</dbReference>
<organism evidence="1 2">
    <name type="scientific">Glaesserella parasuis ZJ0906</name>
    <dbReference type="NCBI Taxonomy" id="1322346"/>
    <lineage>
        <taxon>Bacteria</taxon>
        <taxon>Pseudomonadati</taxon>
        <taxon>Pseudomonadota</taxon>
        <taxon>Gammaproteobacteria</taxon>
        <taxon>Pasteurellales</taxon>
        <taxon>Pasteurellaceae</taxon>
        <taxon>Glaesserella</taxon>
    </lineage>
</organism>
<dbReference type="EMBL" id="CP005384">
    <property type="protein sequence ID" value="AGO16998.1"/>
    <property type="molecule type" value="Genomic_DNA"/>
</dbReference>
<name>A0A806JBW1_GLAPU</name>
<dbReference type="Pfam" id="PF05069">
    <property type="entry name" value="Phage_tail_S"/>
    <property type="match status" value="1"/>
</dbReference>
<accession>A0A806JBW1</accession>
<evidence type="ECO:0000313" key="1">
    <source>
        <dbReference type="EMBL" id="AGO16998.1"/>
    </source>
</evidence>
<protein>
    <submittedName>
        <fullName evidence="1">Bacteriophage Mu G-like protein/virion morphogenesis protein</fullName>
    </submittedName>
</protein>
<gene>
    <name evidence="1" type="ORF">K756_09415</name>
</gene>
<evidence type="ECO:0000313" key="2">
    <source>
        <dbReference type="Proteomes" id="UP000014672"/>
    </source>
</evidence>
<proteinExistence type="predicted"/>
<dbReference type="NCBIfam" id="TIGR01635">
    <property type="entry name" value="tail_comp_S"/>
    <property type="match status" value="1"/>
</dbReference>
<sequence length="151" mass="17057">MIHIKLDADQALRGLHRTAQNLQQGKKLFGVLGETLRSIHKDRFEKEQASPDGEKWTPLSAKYQAKKRKNADKILIHDGYLRNLLRFQATNEGVTFGSDRKYARLHHFGSNKASGKGSGIPARPWLGVSKKNEGYLLAKTEHFLRNVIGHS</sequence>
<dbReference type="AlphaFoldDB" id="A0A806JBW1"/>
<dbReference type="KEGG" id="hpaz:K756_09415"/>